<reference evidence="11" key="1">
    <citation type="submission" date="2021-02" db="EMBL/GenBank/DDBJ databases">
        <title>PHA producing bacteria isolated from coastal sediment in Guangdong, Shenzhen.</title>
        <authorList>
            <person name="Zheng W."/>
            <person name="Yu S."/>
            <person name="Huang Y."/>
        </authorList>
    </citation>
    <scope>NUCLEOTIDE SEQUENCE</scope>
    <source>
        <strain evidence="11">TN14-10</strain>
    </source>
</reference>
<evidence type="ECO:0000256" key="9">
    <source>
        <dbReference type="HAMAP-Rule" id="MF_00323"/>
    </source>
</evidence>
<evidence type="ECO:0000256" key="7">
    <source>
        <dbReference type="ARBA" id="ARBA00023244"/>
    </source>
</evidence>
<comment type="catalytic activity">
    <reaction evidence="9">
        <text>heme b + 2 H(+) = protoporphyrin IX + Fe(2+)</text>
        <dbReference type="Rhea" id="RHEA:22584"/>
        <dbReference type="ChEBI" id="CHEBI:15378"/>
        <dbReference type="ChEBI" id="CHEBI:29033"/>
        <dbReference type="ChEBI" id="CHEBI:57306"/>
        <dbReference type="ChEBI" id="CHEBI:60344"/>
        <dbReference type="EC" id="4.98.1.1"/>
    </reaction>
</comment>
<dbReference type="GO" id="GO:0005737">
    <property type="term" value="C:cytoplasm"/>
    <property type="evidence" value="ECO:0007669"/>
    <property type="project" value="UniProtKB-SubCell"/>
</dbReference>
<feature type="binding site" evidence="9">
    <location>
        <position position="210"/>
    </location>
    <ligand>
        <name>Fe(2+)</name>
        <dbReference type="ChEBI" id="CHEBI:29033"/>
    </ligand>
</feature>
<keyword evidence="4 9" id="KW-0408">Iron</keyword>
<comment type="catalytic activity">
    <reaction evidence="8">
        <text>Fe-coproporphyrin III + 2 H(+) = coproporphyrin III + Fe(2+)</text>
        <dbReference type="Rhea" id="RHEA:49572"/>
        <dbReference type="ChEBI" id="CHEBI:15378"/>
        <dbReference type="ChEBI" id="CHEBI:29033"/>
        <dbReference type="ChEBI" id="CHEBI:68438"/>
        <dbReference type="ChEBI" id="CHEBI:131725"/>
        <dbReference type="EC" id="4.99.1.9"/>
    </reaction>
    <physiologicalReaction direction="right-to-left" evidence="8">
        <dbReference type="Rhea" id="RHEA:49574"/>
    </physiologicalReaction>
</comment>
<keyword evidence="12" id="KW-1185">Reference proteome</keyword>
<sequence>MQYLGTQNHDHGETPRIGVLLVNLGTPDAPTRSALRRYLREFLSDPRVVEVPRLLWWCILNGVILNVRPSRSARAYRTVWTEAGSPLLVHTRDQARALQEALHKTHGERVVVDFAMRYGNPSIPSGLDALWRRGARQLLVLPLYPQYSGPTTASTFDAVAANFRHRRWLPELRFLNQYHDHPAYIGALADSVRAHWADHGRADQLLFSYHGEPQRYLDQGDPYHCQCLKTSRLVAGELGLSEGEYQSAFQSRFGREPWLQPYTDETLKGLPASGNRSVQVICPGFAADCLETLEEIAVENREVFLAAGGERFDYIPCLNAGRGHIEALRQIVDGQIADWLARPAPREGTRERARAMGAPN</sequence>
<comment type="function">
    <text evidence="9">Catalyzes the ferrous insertion into protoporphyrin IX.</text>
</comment>
<dbReference type="EC" id="4.98.1.1" evidence="9"/>
<evidence type="ECO:0000256" key="2">
    <source>
        <dbReference type="ARBA" id="ARBA00022490"/>
    </source>
</evidence>
<name>A0A939IIA7_9GAMM</name>
<dbReference type="NCBIfam" id="TIGR00109">
    <property type="entry name" value="hemH"/>
    <property type="match status" value="1"/>
</dbReference>
<evidence type="ECO:0000313" key="12">
    <source>
        <dbReference type="Proteomes" id="UP000664303"/>
    </source>
</evidence>
<dbReference type="GO" id="GO:0004325">
    <property type="term" value="F:ferrochelatase activity"/>
    <property type="evidence" value="ECO:0007669"/>
    <property type="project" value="UniProtKB-UniRule"/>
</dbReference>
<gene>
    <name evidence="9" type="primary">hemH</name>
    <name evidence="11" type="ORF">JYP50_00490</name>
</gene>
<evidence type="ECO:0000256" key="4">
    <source>
        <dbReference type="ARBA" id="ARBA00023004"/>
    </source>
</evidence>
<comment type="caution">
    <text evidence="11">The sequence shown here is derived from an EMBL/GenBank/DDBJ whole genome shotgun (WGS) entry which is preliminary data.</text>
</comment>
<keyword evidence="6 9" id="KW-0456">Lyase</keyword>
<keyword evidence="7 9" id="KW-0627">Porphyrin biosynthesis</keyword>
<feature type="binding site" evidence="9">
    <location>
        <position position="291"/>
    </location>
    <ligand>
        <name>Fe(2+)</name>
        <dbReference type="ChEBI" id="CHEBI:29033"/>
    </ligand>
</feature>
<accession>A0A939IIA7</accession>
<evidence type="ECO:0000256" key="10">
    <source>
        <dbReference type="RuleBase" id="RU004185"/>
    </source>
</evidence>
<dbReference type="InterPro" id="IPR033659">
    <property type="entry name" value="Ferrochelatase_N"/>
</dbReference>
<dbReference type="GO" id="GO:0006783">
    <property type="term" value="P:heme biosynthetic process"/>
    <property type="evidence" value="ECO:0007669"/>
    <property type="project" value="UniProtKB-UniRule"/>
</dbReference>
<evidence type="ECO:0000256" key="5">
    <source>
        <dbReference type="ARBA" id="ARBA00023133"/>
    </source>
</evidence>
<dbReference type="SUPFAM" id="SSF53800">
    <property type="entry name" value="Chelatase"/>
    <property type="match status" value="1"/>
</dbReference>
<comment type="pathway">
    <text evidence="9">Porphyrin-containing compound metabolism; protoheme biosynthesis; protoheme from protoporphyrin-IX: step 1/1.</text>
</comment>
<protein>
    <recommendedName>
        <fullName evidence="9">Ferrochelatase</fullName>
        <ecNumber evidence="9">4.98.1.1</ecNumber>
    </recommendedName>
    <alternativeName>
        <fullName evidence="9">Heme synthase</fullName>
    </alternativeName>
    <alternativeName>
        <fullName evidence="9">Protoheme ferro-lyase</fullName>
    </alternativeName>
</protein>
<dbReference type="CDD" id="cd00419">
    <property type="entry name" value="Ferrochelatase_C"/>
    <property type="match status" value="1"/>
</dbReference>
<dbReference type="InterPro" id="IPR001015">
    <property type="entry name" value="Ferrochelatase"/>
</dbReference>
<comment type="subcellular location">
    <subcellularLocation>
        <location evidence="9">Cytoplasm</location>
    </subcellularLocation>
</comment>
<dbReference type="InterPro" id="IPR033644">
    <property type="entry name" value="Ferrochelatase_C"/>
</dbReference>
<dbReference type="FunFam" id="3.40.50.1400:FF:000002">
    <property type="entry name" value="Ferrochelatase"/>
    <property type="match status" value="1"/>
</dbReference>
<evidence type="ECO:0000256" key="3">
    <source>
        <dbReference type="ARBA" id="ARBA00022723"/>
    </source>
</evidence>
<dbReference type="PANTHER" id="PTHR11108">
    <property type="entry name" value="FERROCHELATASE"/>
    <property type="match status" value="1"/>
</dbReference>
<dbReference type="AlphaFoldDB" id="A0A939IIA7"/>
<dbReference type="Pfam" id="PF00762">
    <property type="entry name" value="Ferrochelatase"/>
    <property type="match status" value="1"/>
</dbReference>
<comment type="similarity">
    <text evidence="1 9 10">Belongs to the ferrochelatase family.</text>
</comment>
<evidence type="ECO:0000256" key="6">
    <source>
        <dbReference type="ARBA" id="ARBA00023239"/>
    </source>
</evidence>
<evidence type="ECO:0000256" key="8">
    <source>
        <dbReference type="ARBA" id="ARBA00024536"/>
    </source>
</evidence>
<keyword evidence="2 9" id="KW-0963">Cytoplasm</keyword>
<dbReference type="Gene3D" id="3.40.50.1400">
    <property type="match status" value="2"/>
</dbReference>
<dbReference type="RefSeq" id="WP_206558493.1">
    <property type="nucleotide sequence ID" value="NZ_JAFKCZ010000001.1"/>
</dbReference>
<keyword evidence="3 9" id="KW-0479">Metal-binding</keyword>
<organism evidence="11 12">
    <name type="scientific">Parahaliea mediterranea</name>
    <dbReference type="NCBI Taxonomy" id="651086"/>
    <lineage>
        <taxon>Bacteria</taxon>
        <taxon>Pseudomonadati</taxon>
        <taxon>Pseudomonadota</taxon>
        <taxon>Gammaproteobacteria</taxon>
        <taxon>Cellvibrionales</taxon>
        <taxon>Halieaceae</taxon>
        <taxon>Parahaliea</taxon>
    </lineage>
</organism>
<evidence type="ECO:0000313" key="11">
    <source>
        <dbReference type="EMBL" id="MBN7795046.1"/>
    </source>
</evidence>
<dbReference type="Proteomes" id="UP000664303">
    <property type="component" value="Unassembled WGS sequence"/>
</dbReference>
<evidence type="ECO:0000256" key="1">
    <source>
        <dbReference type="ARBA" id="ARBA00007718"/>
    </source>
</evidence>
<dbReference type="CDD" id="cd03411">
    <property type="entry name" value="Ferrochelatase_N"/>
    <property type="match status" value="1"/>
</dbReference>
<keyword evidence="5 9" id="KW-0350">Heme biosynthesis</keyword>
<dbReference type="EMBL" id="JAFKCZ010000001">
    <property type="protein sequence ID" value="MBN7795046.1"/>
    <property type="molecule type" value="Genomic_DNA"/>
</dbReference>
<dbReference type="PANTHER" id="PTHR11108:SF1">
    <property type="entry name" value="FERROCHELATASE, MITOCHONDRIAL"/>
    <property type="match status" value="1"/>
</dbReference>
<dbReference type="GO" id="GO:0046872">
    <property type="term" value="F:metal ion binding"/>
    <property type="evidence" value="ECO:0007669"/>
    <property type="project" value="UniProtKB-KW"/>
</dbReference>
<proteinExistence type="inferred from homology"/>
<dbReference type="HAMAP" id="MF_00323">
    <property type="entry name" value="Ferrochelatase"/>
    <property type="match status" value="1"/>
</dbReference>